<dbReference type="SUPFAM" id="SSF48452">
    <property type="entry name" value="TPR-like"/>
    <property type="match status" value="1"/>
</dbReference>
<reference evidence="1 2" key="1">
    <citation type="submission" date="2019-03" db="EMBL/GenBank/DDBJ databases">
        <title>Genomic Encyclopedia of Type Strains, Phase IV (KMG-IV): sequencing the most valuable type-strain genomes for metagenomic binning, comparative biology and taxonomic classification.</title>
        <authorList>
            <person name="Goeker M."/>
        </authorList>
    </citation>
    <scope>NUCLEOTIDE SEQUENCE [LARGE SCALE GENOMIC DNA]</scope>
    <source>
        <strain evidence="1 2">DSM 203</strain>
    </source>
</reference>
<comment type="caution">
    <text evidence="1">The sequence shown here is derived from an EMBL/GenBank/DDBJ whole genome shotgun (WGS) entry which is preliminary data.</text>
</comment>
<name>A0A4R4AB39_MARGR</name>
<keyword evidence="1" id="KW-0808">Transferase</keyword>
<dbReference type="NCBIfam" id="TIGR01444">
    <property type="entry name" value="fkbM_fam"/>
    <property type="match status" value="1"/>
</dbReference>
<protein>
    <submittedName>
        <fullName evidence="1">FkbM family methyltransferase</fullName>
    </submittedName>
</protein>
<dbReference type="GO" id="GO:0032259">
    <property type="term" value="P:methylation"/>
    <property type="evidence" value="ECO:0007669"/>
    <property type="project" value="UniProtKB-KW"/>
</dbReference>
<keyword evidence="1" id="KW-0489">Methyltransferase</keyword>
<dbReference type="Gene3D" id="3.40.50.150">
    <property type="entry name" value="Vaccinia Virus protein VP39"/>
    <property type="match status" value="1"/>
</dbReference>
<sequence length="424" mass="45377">MLIQSRGRRVFARTRSANVNLGATIVTDSQRLLEQAIEHQRGGRAEAAEWLYRAVLALDVDHAEANHNLGIIEIERGDLDAGLDHVRHALDQAPEIGGYWLTLVEGLLLAGRAAEAAEVMERARGIGLDSPEADALAQRIAEAMAAPPASTAAPLPSEPTMPASSAGNDSLLLTMDDSVRIHVPNDIDALPTYLLLEREDWPEPELALVRRLVEPDDLVLDLGAGLGVYTLAMAHAMGQGNGRVLALEPVTEAAALLARSLAENALETRVVLQQRAIGDGAGEVGIRVRRAARPHDLGDSFETRTVGALTLDELLADAAWPAGASPSLVRLDLAAEHLPGVLRAGERFFAAHDPLLMFRVAPDCDLGALRQAVETLGYALYRQVDALSALAPCGTAETLDARRRNLFACAPARAERLRARGLMV</sequence>
<gene>
    <name evidence="1" type="ORF">EDC29_10513</name>
</gene>
<proteinExistence type="predicted"/>
<dbReference type="AlphaFoldDB" id="A0A4R4AB39"/>
<organism evidence="1 2">
    <name type="scientific">Marichromatium gracile</name>
    <name type="common">Chromatium gracile</name>
    <dbReference type="NCBI Taxonomy" id="1048"/>
    <lineage>
        <taxon>Bacteria</taxon>
        <taxon>Pseudomonadati</taxon>
        <taxon>Pseudomonadota</taxon>
        <taxon>Gammaproteobacteria</taxon>
        <taxon>Chromatiales</taxon>
        <taxon>Chromatiaceae</taxon>
        <taxon>Marichromatium</taxon>
    </lineage>
</organism>
<evidence type="ECO:0000313" key="2">
    <source>
        <dbReference type="Proteomes" id="UP000295247"/>
    </source>
</evidence>
<dbReference type="InterPro" id="IPR006342">
    <property type="entry name" value="FkbM_mtfrase"/>
</dbReference>
<dbReference type="SUPFAM" id="SSF53335">
    <property type="entry name" value="S-adenosyl-L-methionine-dependent methyltransferases"/>
    <property type="match status" value="1"/>
</dbReference>
<accession>A0A4R4AB39</accession>
<evidence type="ECO:0000313" key="1">
    <source>
        <dbReference type="EMBL" id="TCW35839.1"/>
    </source>
</evidence>
<dbReference type="Proteomes" id="UP000295247">
    <property type="component" value="Unassembled WGS sequence"/>
</dbReference>
<dbReference type="GO" id="GO:0008168">
    <property type="term" value="F:methyltransferase activity"/>
    <property type="evidence" value="ECO:0007669"/>
    <property type="project" value="UniProtKB-KW"/>
</dbReference>
<dbReference type="EMBL" id="SMDC01000005">
    <property type="protein sequence ID" value="TCW35839.1"/>
    <property type="molecule type" value="Genomic_DNA"/>
</dbReference>
<dbReference type="InterPro" id="IPR011990">
    <property type="entry name" value="TPR-like_helical_dom_sf"/>
</dbReference>
<dbReference type="Gene3D" id="1.25.40.10">
    <property type="entry name" value="Tetratricopeptide repeat domain"/>
    <property type="match status" value="1"/>
</dbReference>
<dbReference type="InterPro" id="IPR029063">
    <property type="entry name" value="SAM-dependent_MTases_sf"/>
</dbReference>